<dbReference type="AlphaFoldDB" id="A0A0D0BX58"/>
<keyword evidence="3" id="KW-1185">Reference proteome</keyword>
<accession>A0A0D0BX58</accession>
<dbReference type="HOGENOM" id="CLU_1326504_0_0_1"/>
<sequence length="207" mass="23124">MASDSVPAFFIDWTKYPNMARVKCCVAFKYIVPSTTSALEPKLQPTRSGNAKIQVSKKFRTKIRYVATVAYSKKDRSFEEAEWSRKSLTLRTMKMTKPAFDSDLVLLHQHTGVRIDSDKEVDPNPQDAGLPNPQPTRQPAPCLPVAINSALAPTVKPYANQLILTHAPLPALLNLAESSYCCSPSPSRQLINLWTWTSAMMVMMSKH</sequence>
<reference evidence="2 3" key="1">
    <citation type="submission" date="2014-04" db="EMBL/GenBank/DDBJ databases">
        <title>Evolutionary Origins and Diversification of the Mycorrhizal Mutualists.</title>
        <authorList>
            <consortium name="DOE Joint Genome Institute"/>
            <consortium name="Mycorrhizal Genomics Consortium"/>
            <person name="Kohler A."/>
            <person name="Kuo A."/>
            <person name="Nagy L.G."/>
            <person name="Floudas D."/>
            <person name="Copeland A."/>
            <person name="Barry K.W."/>
            <person name="Cichocki N."/>
            <person name="Veneault-Fourrey C."/>
            <person name="LaButti K."/>
            <person name="Lindquist E.A."/>
            <person name="Lipzen A."/>
            <person name="Lundell T."/>
            <person name="Morin E."/>
            <person name="Murat C."/>
            <person name="Riley R."/>
            <person name="Ohm R."/>
            <person name="Sun H."/>
            <person name="Tunlid A."/>
            <person name="Henrissat B."/>
            <person name="Grigoriev I.V."/>
            <person name="Hibbett D.S."/>
            <person name="Martin F."/>
        </authorList>
    </citation>
    <scope>NUCLEOTIDE SEQUENCE [LARGE SCALE GENOMIC DNA]</scope>
    <source>
        <strain evidence="2 3">FD-317 M1</strain>
    </source>
</reference>
<evidence type="ECO:0000313" key="3">
    <source>
        <dbReference type="Proteomes" id="UP000053593"/>
    </source>
</evidence>
<feature type="region of interest" description="Disordered" evidence="1">
    <location>
        <begin position="115"/>
        <end position="137"/>
    </location>
</feature>
<evidence type="ECO:0000256" key="1">
    <source>
        <dbReference type="SAM" id="MobiDB-lite"/>
    </source>
</evidence>
<organism evidence="2 3">
    <name type="scientific">Collybiopsis luxurians FD-317 M1</name>
    <dbReference type="NCBI Taxonomy" id="944289"/>
    <lineage>
        <taxon>Eukaryota</taxon>
        <taxon>Fungi</taxon>
        <taxon>Dikarya</taxon>
        <taxon>Basidiomycota</taxon>
        <taxon>Agaricomycotina</taxon>
        <taxon>Agaricomycetes</taxon>
        <taxon>Agaricomycetidae</taxon>
        <taxon>Agaricales</taxon>
        <taxon>Marasmiineae</taxon>
        <taxon>Omphalotaceae</taxon>
        <taxon>Collybiopsis</taxon>
        <taxon>Collybiopsis luxurians</taxon>
    </lineage>
</organism>
<evidence type="ECO:0000313" key="2">
    <source>
        <dbReference type="EMBL" id="KIK50077.1"/>
    </source>
</evidence>
<gene>
    <name evidence="2" type="ORF">GYMLUDRAFT_253301</name>
</gene>
<dbReference type="Proteomes" id="UP000053593">
    <property type="component" value="Unassembled WGS sequence"/>
</dbReference>
<proteinExistence type="predicted"/>
<protein>
    <submittedName>
        <fullName evidence="2">Uncharacterized protein</fullName>
    </submittedName>
</protein>
<dbReference type="EMBL" id="KN834933">
    <property type="protein sequence ID" value="KIK50077.1"/>
    <property type="molecule type" value="Genomic_DNA"/>
</dbReference>
<name>A0A0D0BX58_9AGAR</name>